<keyword evidence="3" id="KW-1185">Reference proteome</keyword>
<dbReference type="Proteomes" id="UP001221142">
    <property type="component" value="Unassembled WGS sequence"/>
</dbReference>
<sequence length="129" mass="14771">MLVCEALSNEPCPSLYLRLFNRGRAEYPFRLHNTFYVYIYHLGLGHLDPLGRVARWVKQELQGLIYATVKHTMAVVESIRHLRVREPDNTPLPRPFHQLKRYLKGGDSKRPACMASDPEPTATPCSHGS</sequence>
<dbReference type="EMBL" id="JARKIF010000039">
    <property type="protein sequence ID" value="KAJ7609651.1"/>
    <property type="molecule type" value="Genomic_DNA"/>
</dbReference>
<comment type="caution">
    <text evidence="2">The sequence shown here is derived from an EMBL/GenBank/DDBJ whole genome shotgun (WGS) entry which is preliminary data.</text>
</comment>
<gene>
    <name evidence="2" type="ORF">FB45DRAFT_1066742</name>
</gene>
<feature type="region of interest" description="Disordered" evidence="1">
    <location>
        <begin position="107"/>
        <end position="129"/>
    </location>
</feature>
<reference evidence="2" key="1">
    <citation type="submission" date="2023-03" db="EMBL/GenBank/DDBJ databases">
        <title>Massive genome expansion in bonnet fungi (Mycena s.s.) driven by repeated elements and novel gene families across ecological guilds.</title>
        <authorList>
            <consortium name="Lawrence Berkeley National Laboratory"/>
            <person name="Harder C.B."/>
            <person name="Miyauchi S."/>
            <person name="Viragh M."/>
            <person name="Kuo A."/>
            <person name="Thoen E."/>
            <person name="Andreopoulos B."/>
            <person name="Lu D."/>
            <person name="Skrede I."/>
            <person name="Drula E."/>
            <person name="Henrissat B."/>
            <person name="Morin E."/>
            <person name="Kohler A."/>
            <person name="Barry K."/>
            <person name="LaButti K."/>
            <person name="Morin E."/>
            <person name="Salamov A."/>
            <person name="Lipzen A."/>
            <person name="Mereny Z."/>
            <person name="Hegedus B."/>
            <person name="Baldrian P."/>
            <person name="Stursova M."/>
            <person name="Weitz H."/>
            <person name="Taylor A."/>
            <person name="Grigoriev I.V."/>
            <person name="Nagy L.G."/>
            <person name="Martin F."/>
            <person name="Kauserud H."/>
        </authorList>
    </citation>
    <scope>NUCLEOTIDE SEQUENCE</scope>
    <source>
        <strain evidence="2">9284</strain>
    </source>
</reference>
<name>A0AAD7FAY1_9AGAR</name>
<accession>A0AAD7FAY1</accession>
<evidence type="ECO:0000256" key="1">
    <source>
        <dbReference type="SAM" id="MobiDB-lite"/>
    </source>
</evidence>
<evidence type="ECO:0000313" key="3">
    <source>
        <dbReference type="Proteomes" id="UP001221142"/>
    </source>
</evidence>
<proteinExistence type="predicted"/>
<dbReference type="AlphaFoldDB" id="A0AAD7FAY1"/>
<organism evidence="2 3">
    <name type="scientific">Roridomyces roridus</name>
    <dbReference type="NCBI Taxonomy" id="1738132"/>
    <lineage>
        <taxon>Eukaryota</taxon>
        <taxon>Fungi</taxon>
        <taxon>Dikarya</taxon>
        <taxon>Basidiomycota</taxon>
        <taxon>Agaricomycotina</taxon>
        <taxon>Agaricomycetes</taxon>
        <taxon>Agaricomycetidae</taxon>
        <taxon>Agaricales</taxon>
        <taxon>Marasmiineae</taxon>
        <taxon>Mycenaceae</taxon>
        <taxon>Roridomyces</taxon>
    </lineage>
</organism>
<evidence type="ECO:0000313" key="2">
    <source>
        <dbReference type="EMBL" id="KAJ7609651.1"/>
    </source>
</evidence>
<protein>
    <submittedName>
        <fullName evidence="2">Uncharacterized protein</fullName>
    </submittedName>
</protein>